<dbReference type="InterPro" id="IPR036465">
    <property type="entry name" value="vWFA_dom_sf"/>
</dbReference>
<keyword evidence="3" id="KW-1185">Reference proteome</keyword>
<proteinExistence type="predicted"/>
<dbReference type="SUPFAM" id="SSF53300">
    <property type="entry name" value="vWA-like"/>
    <property type="match status" value="1"/>
</dbReference>
<evidence type="ECO:0000313" key="3">
    <source>
        <dbReference type="Proteomes" id="UP001285441"/>
    </source>
</evidence>
<comment type="caution">
    <text evidence="2">The sequence shown here is derived from an EMBL/GenBank/DDBJ whole genome shotgun (WGS) entry which is preliminary data.</text>
</comment>
<evidence type="ECO:0000256" key="1">
    <source>
        <dbReference type="SAM" id="MobiDB-lite"/>
    </source>
</evidence>
<gene>
    <name evidence="2" type="ORF">B0H63DRAFT_180387</name>
</gene>
<reference evidence="2" key="1">
    <citation type="journal article" date="2023" name="Mol. Phylogenet. Evol.">
        <title>Genome-scale phylogeny and comparative genomics of the fungal order Sordariales.</title>
        <authorList>
            <person name="Hensen N."/>
            <person name="Bonometti L."/>
            <person name="Westerberg I."/>
            <person name="Brannstrom I.O."/>
            <person name="Guillou S."/>
            <person name="Cros-Aarteil S."/>
            <person name="Calhoun S."/>
            <person name="Haridas S."/>
            <person name="Kuo A."/>
            <person name="Mondo S."/>
            <person name="Pangilinan J."/>
            <person name="Riley R."/>
            <person name="LaButti K."/>
            <person name="Andreopoulos B."/>
            <person name="Lipzen A."/>
            <person name="Chen C."/>
            <person name="Yan M."/>
            <person name="Daum C."/>
            <person name="Ng V."/>
            <person name="Clum A."/>
            <person name="Steindorff A."/>
            <person name="Ohm R.A."/>
            <person name="Martin F."/>
            <person name="Silar P."/>
            <person name="Natvig D.O."/>
            <person name="Lalanne C."/>
            <person name="Gautier V."/>
            <person name="Ament-Velasquez S.L."/>
            <person name="Kruys A."/>
            <person name="Hutchinson M.I."/>
            <person name="Powell A.J."/>
            <person name="Barry K."/>
            <person name="Miller A.N."/>
            <person name="Grigoriev I.V."/>
            <person name="Debuchy R."/>
            <person name="Gladieux P."/>
            <person name="Hiltunen Thoren M."/>
            <person name="Johannesson H."/>
        </authorList>
    </citation>
    <scope>NUCLEOTIDE SEQUENCE</scope>
    <source>
        <strain evidence="2">CBS 232.78</strain>
    </source>
</reference>
<reference evidence="2" key="2">
    <citation type="submission" date="2023-06" db="EMBL/GenBank/DDBJ databases">
        <authorList>
            <consortium name="Lawrence Berkeley National Laboratory"/>
            <person name="Haridas S."/>
            <person name="Hensen N."/>
            <person name="Bonometti L."/>
            <person name="Westerberg I."/>
            <person name="Brannstrom I.O."/>
            <person name="Guillou S."/>
            <person name="Cros-Aarteil S."/>
            <person name="Calhoun S."/>
            <person name="Kuo A."/>
            <person name="Mondo S."/>
            <person name="Pangilinan J."/>
            <person name="Riley R."/>
            <person name="LaButti K."/>
            <person name="Andreopoulos B."/>
            <person name="Lipzen A."/>
            <person name="Chen C."/>
            <person name="Yanf M."/>
            <person name="Daum C."/>
            <person name="Ng V."/>
            <person name="Clum A."/>
            <person name="Steindorff A."/>
            <person name="Ohm R."/>
            <person name="Martin F."/>
            <person name="Silar P."/>
            <person name="Natvig D."/>
            <person name="Lalanne C."/>
            <person name="Gautier V."/>
            <person name="Ament-velasquez S.L."/>
            <person name="Kruys A."/>
            <person name="Hutchinson M.I."/>
            <person name="Powell A.J."/>
            <person name="Barry K."/>
            <person name="Miller A.N."/>
            <person name="Grigoriev I.V."/>
            <person name="Debuchy R."/>
            <person name="Gladieux P."/>
            <person name="Thoren M.H."/>
            <person name="Johannesson H."/>
        </authorList>
    </citation>
    <scope>NUCLEOTIDE SEQUENCE</scope>
    <source>
        <strain evidence="2">CBS 232.78</strain>
    </source>
</reference>
<organism evidence="2 3">
    <name type="scientific">Podospora didyma</name>
    <dbReference type="NCBI Taxonomy" id="330526"/>
    <lineage>
        <taxon>Eukaryota</taxon>
        <taxon>Fungi</taxon>
        <taxon>Dikarya</taxon>
        <taxon>Ascomycota</taxon>
        <taxon>Pezizomycotina</taxon>
        <taxon>Sordariomycetes</taxon>
        <taxon>Sordariomycetidae</taxon>
        <taxon>Sordariales</taxon>
        <taxon>Podosporaceae</taxon>
        <taxon>Podospora</taxon>
    </lineage>
</organism>
<protein>
    <submittedName>
        <fullName evidence="2">Uncharacterized protein</fullName>
    </submittedName>
</protein>
<dbReference type="EMBL" id="JAULSW010000004">
    <property type="protein sequence ID" value="KAK3385218.1"/>
    <property type="molecule type" value="Genomic_DNA"/>
</dbReference>
<dbReference type="AlphaFoldDB" id="A0AAE0NP98"/>
<sequence>MATDNHPIEFRNAKVSFAVDISGSTYGPTLTAEKGFIRSVSSQLSPRSRLDVKVLPWDHEPHTIRSLTQLSLLEDKGGTDPAAILTSDAHKSALAESSLWFLMTDGLIQKEARVKFAHDIAMEGIHGISCVIVIFGNPSVGPGNCDISVGISVFAAVPDCAFLFCNETNGDLRILQTKGSFNALLKGTEPPILDASSRWESQPRILASDFAAVSLPPPKKLSPTQLALQNSIVIDLEDLFANRLSEDEVQQLFDNEDNMATLLRTSQSRDQQDRFQTWIYQQAIEPGDPLHMPRVDFNAQAEALFKELLALMRHEQQLPAPLQGRLQAAHLDNMKRFLGILRQKAERAEHRNKVSCGAIISLSAPAESSSALNRRRERRQSVGQLETPSDLPAADGWSALWKDITNPSLKGLLFTTGVRENTGSFKGTCPICGASDITLAWLFRPVVLPPNGGRTRNFPLPGSRTHLAFPLAMGHFAETSGVLPGGPALPRRGSFFSTVSLPSTATPPRAPPSAAPFCPALACDPCSVLYSRDGAHAHDVTAALPLVRYAENRQAIHAILDTAFEGRFSDTCLPQVFLSVLLLSGNMAGPPHHPGAPDRKRARLSLDNTSRLSISDSDLRAAGTAVVQNNTYRNAIEWTVRDLMHAVPVPRELSESFSQSHAETPSESVPPLGTWPLGTVLASAFESLDLANEEPASSSAFGDATTATMAAGTISTRRNPSATGRALAAVGPLLRYPLPGFVAMLRAAALDGTIDAKQRQRAIFCRVLLLLCEELEKSVCGVEQVGRRRNALRLLEGILWQPATTAHIRSLTVPRNGFAAASLGDHSHHHGREHLPGSRTLGRKPVKTVSVSSLRFTPLLSRESYNMLRRADEELRELEDPAFSWPGAAIALFLHALFREVKSGSGKLEAWHEFESVIQAGDLDGLLFHPEVVVEEDVESLWERMQVEGLASA</sequence>
<name>A0AAE0NP98_9PEZI</name>
<dbReference type="Proteomes" id="UP001285441">
    <property type="component" value="Unassembled WGS sequence"/>
</dbReference>
<evidence type="ECO:0000313" key="2">
    <source>
        <dbReference type="EMBL" id="KAK3385218.1"/>
    </source>
</evidence>
<accession>A0AAE0NP98</accession>
<feature type="region of interest" description="Disordered" evidence="1">
    <location>
        <begin position="370"/>
        <end position="390"/>
    </location>
</feature>